<dbReference type="Proteomes" id="UP001056120">
    <property type="component" value="Linkage Group LG06"/>
</dbReference>
<organism evidence="1 2">
    <name type="scientific">Smallanthus sonchifolius</name>
    <dbReference type="NCBI Taxonomy" id="185202"/>
    <lineage>
        <taxon>Eukaryota</taxon>
        <taxon>Viridiplantae</taxon>
        <taxon>Streptophyta</taxon>
        <taxon>Embryophyta</taxon>
        <taxon>Tracheophyta</taxon>
        <taxon>Spermatophyta</taxon>
        <taxon>Magnoliopsida</taxon>
        <taxon>eudicotyledons</taxon>
        <taxon>Gunneridae</taxon>
        <taxon>Pentapetalae</taxon>
        <taxon>asterids</taxon>
        <taxon>campanulids</taxon>
        <taxon>Asterales</taxon>
        <taxon>Asteraceae</taxon>
        <taxon>Asteroideae</taxon>
        <taxon>Heliantheae alliance</taxon>
        <taxon>Millerieae</taxon>
        <taxon>Smallanthus</taxon>
    </lineage>
</organism>
<evidence type="ECO:0000313" key="2">
    <source>
        <dbReference type="Proteomes" id="UP001056120"/>
    </source>
</evidence>
<accession>A0ACB9IVI5</accession>
<protein>
    <submittedName>
        <fullName evidence="1">Uncharacterized protein</fullName>
    </submittedName>
</protein>
<keyword evidence="2" id="KW-1185">Reference proteome</keyword>
<comment type="caution">
    <text evidence="1">The sequence shown here is derived from an EMBL/GenBank/DDBJ whole genome shotgun (WGS) entry which is preliminary data.</text>
</comment>
<evidence type="ECO:0000313" key="1">
    <source>
        <dbReference type="EMBL" id="KAI3812259.1"/>
    </source>
</evidence>
<dbReference type="EMBL" id="CM042023">
    <property type="protein sequence ID" value="KAI3812259.1"/>
    <property type="molecule type" value="Genomic_DNA"/>
</dbReference>
<gene>
    <name evidence="1" type="ORF">L1987_16966</name>
</gene>
<name>A0ACB9IVI5_9ASTR</name>
<sequence length="86" mass="10126">MPMFTYLREEPAVAKVNLVLQFELQRGQLFVSRLERGQFLELLVLLCNLHLTNWLMNYAHVSEMSGRISRIQLLSSPLDYIRFVDL</sequence>
<proteinExistence type="predicted"/>
<reference evidence="1 2" key="2">
    <citation type="journal article" date="2022" name="Mol. Ecol. Resour.">
        <title>The genomes of chicory, endive, great burdock and yacon provide insights into Asteraceae paleo-polyploidization history and plant inulin production.</title>
        <authorList>
            <person name="Fan W."/>
            <person name="Wang S."/>
            <person name="Wang H."/>
            <person name="Wang A."/>
            <person name="Jiang F."/>
            <person name="Liu H."/>
            <person name="Zhao H."/>
            <person name="Xu D."/>
            <person name="Zhang Y."/>
        </authorList>
    </citation>
    <scope>NUCLEOTIDE SEQUENCE [LARGE SCALE GENOMIC DNA]</scope>
    <source>
        <strain evidence="2">cv. Yunnan</strain>
        <tissue evidence="1">Leaves</tissue>
    </source>
</reference>
<reference evidence="2" key="1">
    <citation type="journal article" date="2022" name="Mol. Ecol. Resour.">
        <title>The genomes of chicory, endive, great burdock and yacon provide insights into Asteraceae palaeo-polyploidization history and plant inulin production.</title>
        <authorList>
            <person name="Fan W."/>
            <person name="Wang S."/>
            <person name="Wang H."/>
            <person name="Wang A."/>
            <person name="Jiang F."/>
            <person name="Liu H."/>
            <person name="Zhao H."/>
            <person name="Xu D."/>
            <person name="Zhang Y."/>
        </authorList>
    </citation>
    <scope>NUCLEOTIDE SEQUENCE [LARGE SCALE GENOMIC DNA]</scope>
    <source>
        <strain evidence="2">cv. Yunnan</strain>
    </source>
</reference>